<evidence type="ECO:0000313" key="1">
    <source>
        <dbReference type="EMBL" id="KAI3931011.1"/>
    </source>
</evidence>
<keyword evidence="2" id="KW-1185">Reference proteome</keyword>
<name>A0AAD4XPI1_9MAGN</name>
<proteinExistence type="predicted"/>
<dbReference type="Proteomes" id="UP001202328">
    <property type="component" value="Unassembled WGS sequence"/>
</dbReference>
<dbReference type="AlphaFoldDB" id="A0AAD4XPI1"/>
<sequence>VRIREKVATSRGTYISHVEAVQNMVCLHMAGSNAGLEEITSLASANASSKT</sequence>
<feature type="non-terminal residue" evidence="1">
    <location>
        <position position="1"/>
    </location>
</feature>
<organism evidence="1 2">
    <name type="scientific">Papaver atlanticum</name>
    <dbReference type="NCBI Taxonomy" id="357466"/>
    <lineage>
        <taxon>Eukaryota</taxon>
        <taxon>Viridiplantae</taxon>
        <taxon>Streptophyta</taxon>
        <taxon>Embryophyta</taxon>
        <taxon>Tracheophyta</taxon>
        <taxon>Spermatophyta</taxon>
        <taxon>Magnoliopsida</taxon>
        <taxon>Ranunculales</taxon>
        <taxon>Papaveraceae</taxon>
        <taxon>Papaveroideae</taxon>
        <taxon>Papaver</taxon>
    </lineage>
</organism>
<reference evidence="1" key="1">
    <citation type="submission" date="2022-04" db="EMBL/GenBank/DDBJ databases">
        <title>A functionally conserved STORR gene fusion in Papaver species that diverged 16.8 million years ago.</title>
        <authorList>
            <person name="Catania T."/>
        </authorList>
    </citation>
    <scope>NUCLEOTIDE SEQUENCE</scope>
    <source>
        <strain evidence="1">S-188037</strain>
    </source>
</reference>
<protein>
    <submittedName>
        <fullName evidence="1">Uncharacterized protein</fullName>
    </submittedName>
</protein>
<comment type="caution">
    <text evidence="1">The sequence shown here is derived from an EMBL/GenBank/DDBJ whole genome shotgun (WGS) entry which is preliminary data.</text>
</comment>
<gene>
    <name evidence="1" type="ORF">MKW98_030250</name>
</gene>
<evidence type="ECO:0000313" key="2">
    <source>
        <dbReference type="Proteomes" id="UP001202328"/>
    </source>
</evidence>
<accession>A0AAD4XPI1</accession>
<dbReference type="EMBL" id="JAJJMB010007312">
    <property type="protein sequence ID" value="KAI3931011.1"/>
    <property type="molecule type" value="Genomic_DNA"/>
</dbReference>
<feature type="non-terminal residue" evidence="1">
    <location>
        <position position="51"/>
    </location>
</feature>